<proteinExistence type="predicted"/>
<protein>
    <submittedName>
        <fullName evidence="3">Uncharacterized protein</fullName>
    </submittedName>
</protein>
<evidence type="ECO:0000313" key="3">
    <source>
        <dbReference type="EMBL" id="BAU82997.1"/>
    </source>
</evidence>
<dbReference type="EMBL" id="AP017424">
    <property type="protein sequence ID" value="BAU82997.1"/>
    <property type="molecule type" value="Genomic_DNA"/>
</dbReference>
<evidence type="ECO:0000256" key="2">
    <source>
        <dbReference type="SAM" id="Phobius"/>
    </source>
</evidence>
<sequence>MGATYSHVPITGTPNLETATVMAFIQQMDLALSVPSYVLLAALAVIIVLFTVVAIIARMVLAKARPEDLPHVLPALGQVMEALALFLPWGRGSRDPAEVASSARRDRRARRPQC</sequence>
<dbReference type="AlphaFoldDB" id="A0A160NWA0"/>
<keyword evidence="2" id="KW-0472">Membrane</keyword>
<dbReference type="Proteomes" id="UP000217676">
    <property type="component" value="Chromosome"/>
</dbReference>
<feature type="transmembrane region" description="Helical" evidence="2">
    <location>
        <begin position="37"/>
        <end position="61"/>
    </location>
</feature>
<feature type="region of interest" description="Disordered" evidence="1">
    <location>
        <begin position="91"/>
        <end position="114"/>
    </location>
</feature>
<keyword evidence="2" id="KW-1133">Transmembrane helix</keyword>
<keyword evidence="4" id="KW-1185">Reference proteome</keyword>
<gene>
    <name evidence="3" type="ORF">SLA_2060</name>
</gene>
<keyword evidence="2" id="KW-0812">Transmembrane</keyword>
<dbReference type="KEGG" id="slau:SLA_2060"/>
<reference evidence="3 4" key="1">
    <citation type="journal article" date="2016" name="Genome Announc.">
        <title>Complete Genome Sequence of Thiostrepton-Producing Streptomyces laurentii ATCC 31255.</title>
        <authorList>
            <person name="Doi K."/>
            <person name="Fujino Y."/>
            <person name="Nagayoshi Y."/>
            <person name="Ohshima T."/>
            <person name="Ogata S."/>
        </authorList>
    </citation>
    <scope>NUCLEOTIDE SEQUENCE [LARGE SCALE GENOMIC DNA]</scope>
    <source>
        <strain evidence="3 4">ATCC 31255</strain>
    </source>
</reference>
<evidence type="ECO:0000313" key="4">
    <source>
        <dbReference type="Proteomes" id="UP000217676"/>
    </source>
</evidence>
<accession>A0A160NWA0</accession>
<evidence type="ECO:0000256" key="1">
    <source>
        <dbReference type="SAM" id="MobiDB-lite"/>
    </source>
</evidence>
<organism evidence="3 4">
    <name type="scientific">Streptomyces laurentii</name>
    <dbReference type="NCBI Taxonomy" id="39478"/>
    <lineage>
        <taxon>Bacteria</taxon>
        <taxon>Bacillati</taxon>
        <taxon>Actinomycetota</taxon>
        <taxon>Actinomycetes</taxon>
        <taxon>Kitasatosporales</taxon>
        <taxon>Streptomycetaceae</taxon>
        <taxon>Streptomyces</taxon>
    </lineage>
</organism>
<feature type="compositionally biased region" description="Basic residues" evidence="1">
    <location>
        <begin position="105"/>
        <end position="114"/>
    </location>
</feature>
<name>A0A160NWA0_STRLU</name>